<accession>A0A4R3N0B3</accession>
<dbReference type="InterPro" id="IPR032314">
    <property type="entry name" value="DUF4845"/>
</dbReference>
<evidence type="ECO:0000313" key="3">
    <source>
        <dbReference type="Proteomes" id="UP000295717"/>
    </source>
</evidence>
<name>A0A4R3N0B3_9GAMM</name>
<dbReference type="AlphaFoldDB" id="A0A4R3N0B3"/>
<comment type="caution">
    <text evidence="2">The sequence shown here is derived from an EMBL/GenBank/DDBJ whole genome shotgun (WGS) entry which is preliminary data.</text>
</comment>
<dbReference type="RefSeq" id="WP_132977029.1">
    <property type="nucleotide sequence ID" value="NZ_SMAO01000004.1"/>
</dbReference>
<dbReference type="OrthoDB" id="6367393at2"/>
<keyword evidence="1" id="KW-0812">Transmembrane</keyword>
<keyword evidence="3" id="KW-1185">Reference proteome</keyword>
<feature type="transmembrane region" description="Helical" evidence="1">
    <location>
        <begin position="12"/>
        <end position="32"/>
    </location>
</feature>
<dbReference type="EMBL" id="SMAO01000004">
    <property type="protein sequence ID" value="TCT21441.1"/>
    <property type="molecule type" value="Genomic_DNA"/>
</dbReference>
<dbReference type="Proteomes" id="UP000295717">
    <property type="component" value="Unassembled WGS sequence"/>
</dbReference>
<organism evidence="2 3">
    <name type="scientific">Thiobaca trueperi</name>
    <dbReference type="NCBI Taxonomy" id="127458"/>
    <lineage>
        <taxon>Bacteria</taxon>
        <taxon>Pseudomonadati</taxon>
        <taxon>Pseudomonadota</taxon>
        <taxon>Gammaproteobacteria</taxon>
        <taxon>Chromatiales</taxon>
        <taxon>Chromatiaceae</taxon>
        <taxon>Thiobaca</taxon>
    </lineage>
</organism>
<sequence>MYRRSQSRQRGIGMLGFILIVGLATFFITILLKMGPAYLNYWTIRTIMTEVAKQPQMIEGGPRGILNAVSKRMDVNNLRDRSVKDDFAIEKVDNNVYNLILSYEDRRHLFFNVDAVVMFDYQVEVRLP</sequence>
<reference evidence="2 3" key="1">
    <citation type="submission" date="2019-03" db="EMBL/GenBank/DDBJ databases">
        <title>Genomic Encyclopedia of Type Strains, Phase IV (KMG-IV): sequencing the most valuable type-strain genomes for metagenomic binning, comparative biology and taxonomic classification.</title>
        <authorList>
            <person name="Goeker M."/>
        </authorList>
    </citation>
    <scope>NUCLEOTIDE SEQUENCE [LARGE SCALE GENOMIC DNA]</scope>
    <source>
        <strain evidence="2 3">DSM 13587</strain>
    </source>
</reference>
<protein>
    <submittedName>
        <fullName evidence="2">Uncharacterized protein DUF4845</fullName>
    </submittedName>
</protein>
<evidence type="ECO:0000313" key="2">
    <source>
        <dbReference type="EMBL" id="TCT21441.1"/>
    </source>
</evidence>
<evidence type="ECO:0000256" key="1">
    <source>
        <dbReference type="SAM" id="Phobius"/>
    </source>
</evidence>
<keyword evidence="1" id="KW-0472">Membrane</keyword>
<gene>
    <name evidence="2" type="ORF">EDC35_104299</name>
</gene>
<proteinExistence type="predicted"/>
<dbReference type="Pfam" id="PF16137">
    <property type="entry name" value="DUF4845"/>
    <property type="match status" value="1"/>
</dbReference>
<keyword evidence="1" id="KW-1133">Transmembrane helix</keyword>